<protein>
    <submittedName>
        <fullName evidence="1">Uncharacterized protein</fullName>
    </submittedName>
</protein>
<organism evidence="1 2">
    <name type="scientific">Symbiodinium microadriaticum</name>
    <name type="common">Dinoflagellate</name>
    <name type="synonym">Zooxanthella microadriatica</name>
    <dbReference type="NCBI Taxonomy" id="2951"/>
    <lineage>
        <taxon>Eukaryota</taxon>
        <taxon>Sar</taxon>
        <taxon>Alveolata</taxon>
        <taxon>Dinophyceae</taxon>
        <taxon>Suessiales</taxon>
        <taxon>Symbiodiniaceae</taxon>
        <taxon>Symbiodinium</taxon>
    </lineage>
</organism>
<comment type="caution">
    <text evidence="1">The sequence shown here is derived from an EMBL/GenBank/DDBJ whole genome shotgun (WGS) entry which is preliminary data.</text>
</comment>
<accession>A0A1Q9DBF0</accession>
<sequence length="92" mass="10048">MWSSSNSLASSFLQKDMLEVCGATCLLRASIELSLARGALVSLHKASLQRLLLKTDGLQRLGTMESDEALARRLQREEEVALAEGGVRRCLS</sequence>
<name>A0A1Q9DBF0_SYMMI</name>
<dbReference type="Proteomes" id="UP000186817">
    <property type="component" value="Unassembled WGS sequence"/>
</dbReference>
<dbReference type="EMBL" id="LSRX01000622">
    <property type="protein sequence ID" value="OLP92435.1"/>
    <property type="molecule type" value="Genomic_DNA"/>
</dbReference>
<dbReference type="AlphaFoldDB" id="A0A1Q9DBF0"/>
<gene>
    <name evidence="1" type="ORF">AK812_SmicGene25765</name>
</gene>
<evidence type="ECO:0000313" key="2">
    <source>
        <dbReference type="Proteomes" id="UP000186817"/>
    </source>
</evidence>
<evidence type="ECO:0000313" key="1">
    <source>
        <dbReference type="EMBL" id="OLP92435.1"/>
    </source>
</evidence>
<reference evidence="1 2" key="1">
    <citation type="submission" date="2016-02" db="EMBL/GenBank/DDBJ databases">
        <title>Genome analysis of coral dinoflagellate symbionts highlights evolutionary adaptations to a symbiotic lifestyle.</title>
        <authorList>
            <person name="Aranda M."/>
            <person name="Li Y."/>
            <person name="Liew Y.J."/>
            <person name="Baumgarten S."/>
            <person name="Simakov O."/>
            <person name="Wilson M."/>
            <person name="Piel J."/>
            <person name="Ashoor H."/>
            <person name="Bougouffa S."/>
            <person name="Bajic V.B."/>
            <person name="Ryu T."/>
            <person name="Ravasi T."/>
            <person name="Bayer T."/>
            <person name="Micklem G."/>
            <person name="Kim H."/>
            <person name="Bhak J."/>
            <person name="Lajeunesse T.C."/>
            <person name="Voolstra C.R."/>
        </authorList>
    </citation>
    <scope>NUCLEOTIDE SEQUENCE [LARGE SCALE GENOMIC DNA]</scope>
    <source>
        <strain evidence="1 2">CCMP2467</strain>
    </source>
</reference>
<keyword evidence="2" id="KW-1185">Reference proteome</keyword>
<proteinExistence type="predicted"/>